<dbReference type="GO" id="GO:0071949">
    <property type="term" value="F:FAD binding"/>
    <property type="evidence" value="ECO:0007669"/>
    <property type="project" value="InterPro"/>
</dbReference>
<reference evidence="6 7" key="1">
    <citation type="submission" date="2016-04" db="EMBL/GenBank/DDBJ databases">
        <title>A degradative enzymes factory behind the ericoid mycorrhizal symbiosis.</title>
        <authorList>
            <consortium name="DOE Joint Genome Institute"/>
            <person name="Martino E."/>
            <person name="Morin E."/>
            <person name="Grelet G."/>
            <person name="Kuo A."/>
            <person name="Kohler A."/>
            <person name="Daghino S."/>
            <person name="Barry K."/>
            <person name="Choi C."/>
            <person name="Cichocki N."/>
            <person name="Clum A."/>
            <person name="Copeland A."/>
            <person name="Hainaut M."/>
            <person name="Haridas S."/>
            <person name="Labutti K."/>
            <person name="Lindquist E."/>
            <person name="Lipzen A."/>
            <person name="Khouja H.-R."/>
            <person name="Murat C."/>
            <person name="Ohm R."/>
            <person name="Olson A."/>
            <person name="Spatafora J."/>
            <person name="Veneault-Fourrey C."/>
            <person name="Henrissat B."/>
            <person name="Grigoriev I."/>
            <person name="Martin F."/>
            <person name="Perotto S."/>
        </authorList>
    </citation>
    <scope>NUCLEOTIDE SEQUENCE [LARGE SCALE GENOMIC DNA]</scope>
    <source>
        <strain evidence="6 7">F</strain>
    </source>
</reference>
<sequence length="507" mass="54948">MASFSSSLLAVLDGQPSTSVSTYRQTILDNADILDNIWSSYDRVSPKEKISAASKTLGILFQERVVLPEMPSYEQEQQKNWSSTAWLPAACFVKAQNTQDVSLTLKVVTIFQVPFAVRSGGHSANPGFGSVDSGILIDLSSLNDIILSPDHNFVSVGPGVKWDILYEELEKYELTVVGGRAAGVGVGGLITGGGMSHFSNFWGLACDQAKEFEVVLADSSVICANKSENPDLFRALKGGGTNFGIVTRFDLFTQAEYRVWATLKAYSAANVVEVMNATISVQKAIDHNDKIGLFVSVLKDMFVVGCIYRGWDVPPKTFGAFDNIAEVAILMPETKGTQQSLARALSITGNAKRAIGTASVMMDLDLYVELHEILKNLDATALSSVAFTFQPFDATAARKGEERGGNSLGIAPVSQAWLGIMGEWKDDTNDEQAIMQTHQLISSIEAAARARGLLLDFKFMNDASYTQFPFVASALKPLKGASEKWDPEGVFQRLQNSGFLISKIDAS</sequence>
<evidence type="ECO:0000313" key="7">
    <source>
        <dbReference type="Proteomes" id="UP000235786"/>
    </source>
</evidence>
<name>A0A2J6S7L0_HYAVF</name>
<gene>
    <name evidence="6" type="ORF">L207DRAFT_562023</name>
</gene>
<keyword evidence="3" id="KW-0274">FAD</keyword>
<evidence type="ECO:0000256" key="3">
    <source>
        <dbReference type="ARBA" id="ARBA00022827"/>
    </source>
</evidence>
<dbReference type="SUPFAM" id="SSF56176">
    <property type="entry name" value="FAD-binding/transporter-associated domain-like"/>
    <property type="match status" value="1"/>
</dbReference>
<dbReference type="PANTHER" id="PTHR42973">
    <property type="entry name" value="BINDING OXIDOREDUCTASE, PUTATIVE (AFU_ORTHOLOGUE AFUA_1G17690)-RELATED"/>
    <property type="match status" value="1"/>
</dbReference>
<organism evidence="6 7">
    <name type="scientific">Hyaloscypha variabilis (strain UAMH 11265 / GT02V1 / F)</name>
    <name type="common">Meliniomyces variabilis</name>
    <dbReference type="NCBI Taxonomy" id="1149755"/>
    <lineage>
        <taxon>Eukaryota</taxon>
        <taxon>Fungi</taxon>
        <taxon>Dikarya</taxon>
        <taxon>Ascomycota</taxon>
        <taxon>Pezizomycotina</taxon>
        <taxon>Leotiomycetes</taxon>
        <taxon>Helotiales</taxon>
        <taxon>Hyaloscyphaceae</taxon>
        <taxon>Hyaloscypha</taxon>
        <taxon>Hyaloscypha variabilis</taxon>
    </lineage>
</organism>
<comment type="similarity">
    <text evidence="1">Belongs to the oxygen-dependent FAD-linked oxidoreductase family.</text>
</comment>
<dbReference type="PANTHER" id="PTHR42973:SF54">
    <property type="entry name" value="FAD-BINDING PCMH-TYPE DOMAIN-CONTAINING PROTEIN"/>
    <property type="match status" value="1"/>
</dbReference>
<evidence type="ECO:0000259" key="5">
    <source>
        <dbReference type="PROSITE" id="PS51387"/>
    </source>
</evidence>
<feature type="domain" description="FAD-binding PCMH-type" evidence="5">
    <location>
        <begin position="85"/>
        <end position="256"/>
    </location>
</feature>
<dbReference type="PROSITE" id="PS51387">
    <property type="entry name" value="FAD_PCMH"/>
    <property type="match status" value="1"/>
</dbReference>
<evidence type="ECO:0000256" key="1">
    <source>
        <dbReference type="ARBA" id="ARBA00005466"/>
    </source>
</evidence>
<evidence type="ECO:0000313" key="6">
    <source>
        <dbReference type="EMBL" id="PMD46754.1"/>
    </source>
</evidence>
<evidence type="ECO:0000256" key="2">
    <source>
        <dbReference type="ARBA" id="ARBA00022630"/>
    </source>
</evidence>
<dbReference type="AlphaFoldDB" id="A0A2J6S7L0"/>
<dbReference type="Pfam" id="PF01565">
    <property type="entry name" value="FAD_binding_4"/>
    <property type="match status" value="1"/>
</dbReference>
<evidence type="ECO:0000256" key="4">
    <source>
        <dbReference type="ARBA" id="ARBA00023002"/>
    </source>
</evidence>
<dbReference type="InterPro" id="IPR036318">
    <property type="entry name" value="FAD-bd_PCMH-like_sf"/>
</dbReference>
<dbReference type="InterPro" id="IPR006094">
    <property type="entry name" value="Oxid_FAD_bind_N"/>
</dbReference>
<dbReference type="InterPro" id="IPR016169">
    <property type="entry name" value="FAD-bd_PCMH_sub2"/>
</dbReference>
<dbReference type="EMBL" id="KZ613939">
    <property type="protein sequence ID" value="PMD46754.1"/>
    <property type="molecule type" value="Genomic_DNA"/>
</dbReference>
<proteinExistence type="inferred from homology"/>
<dbReference type="OrthoDB" id="2151789at2759"/>
<dbReference type="InterPro" id="IPR016166">
    <property type="entry name" value="FAD-bd_PCMH"/>
</dbReference>
<dbReference type="InterPro" id="IPR050416">
    <property type="entry name" value="FAD-linked_Oxidoreductase"/>
</dbReference>
<dbReference type="GO" id="GO:0016491">
    <property type="term" value="F:oxidoreductase activity"/>
    <property type="evidence" value="ECO:0007669"/>
    <property type="project" value="UniProtKB-KW"/>
</dbReference>
<keyword evidence="4" id="KW-0560">Oxidoreductase</keyword>
<accession>A0A2J6S7L0</accession>
<keyword evidence="7" id="KW-1185">Reference proteome</keyword>
<keyword evidence="2" id="KW-0285">Flavoprotein</keyword>
<dbReference type="STRING" id="1149755.A0A2J6S7L0"/>
<dbReference type="Gene3D" id="3.30.465.10">
    <property type="match status" value="1"/>
</dbReference>
<dbReference type="Proteomes" id="UP000235786">
    <property type="component" value="Unassembled WGS sequence"/>
</dbReference>
<protein>
    <submittedName>
        <fullName evidence="6">FAD-binding domain-containing protein</fullName>
    </submittedName>
</protein>